<keyword evidence="7" id="KW-0472">Membrane</keyword>
<evidence type="ECO:0000256" key="6">
    <source>
        <dbReference type="ARBA" id="ARBA00023128"/>
    </source>
</evidence>
<dbReference type="HOGENOM" id="CLU_196217_0_0_1"/>
<keyword evidence="6" id="KW-0496">Mitochondrion</keyword>
<dbReference type="GO" id="GO:0005743">
    <property type="term" value="C:mitochondrial inner membrane"/>
    <property type="evidence" value="ECO:0007669"/>
    <property type="project" value="UniProtKB-SubCell"/>
</dbReference>
<evidence type="ECO:0008006" key="10">
    <source>
        <dbReference type="Google" id="ProtNLM"/>
    </source>
</evidence>
<evidence type="ECO:0000256" key="5">
    <source>
        <dbReference type="ARBA" id="ARBA00022982"/>
    </source>
</evidence>
<dbReference type="Proteomes" id="UP000016930">
    <property type="component" value="Unassembled WGS sequence"/>
</dbReference>
<dbReference type="OrthoDB" id="10252718at2759"/>
<evidence type="ECO:0000256" key="2">
    <source>
        <dbReference type="ARBA" id="ARBA00022448"/>
    </source>
</evidence>
<evidence type="ECO:0000313" key="9">
    <source>
        <dbReference type="Proteomes" id="UP000016930"/>
    </source>
</evidence>
<dbReference type="AlphaFoldDB" id="M2R6X5"/>
<evidence type="ECO:0000256" key="1">
    <source>
        <dbReference type="ARBA" id="ARBA00004443"/>
    </source>
</evidence>
<evidence type="ECO:0000256" key="3">
    <source>
        <dbReference type="ARBA" id="ARBA00022660"/>
    </source>
</evidence>
<keyword evidence="5" id="KW-0249">Electron transport</keyword>
<keyword evidence="9" id="KW-1185">Reference proteome</keyword>
<name>M2R6X5_CERS8</name>
<keyword evidence="2" id="KW-0813">Transport</keyword>
<dbReference type="EMBL" id="KB445804">
    <property type="protein sequence ID" value="EMD34117.1"/>
    <property type="molecule type" value="Genomic_DNA"/>
</dbReference>
<gene>
    <name evidence="8" type="ORF">CERSUDRAFT_98039</name>
</gene>
<evidence type="ECO:0000313" key="8">
    <source>
        <dbReference type="EMBL" id="EMD34117.1"/>
    </source>
</evidence>
<dbReference type="STRING" id="914234.M2R6X5"/>
<evidence type="ECO:0000256" key="7">
    <source>
        <dbReference type="ARBA" id="ARBA00023136"/>
    </source>
</evidence>
<keyword evidence="4" id="KW-0999">Mitochondrion inner membrane</keyword>
<comment type="subcellular location">
    <subcellularLocation>
        <location evidence="1">Mitochondrion inner membrane</location>
        <topology evidence="1">Peripheral membrane protein</topology>
        <orientation evidence="1">Matrix side</orientation>
    </subcellularLocation>
</comment>
<dbReference type="PANTHER" id="PTHR13094">
    <property type="entry name" value="NADH-UBIQUINONE OXIDOREDUCTASE PDSW SUBUNIT"/>
    <property type="match status" value="1"/>
</dbReference>
<organism evidence="8 9">
    <name type="scientific">Ceriporiopsis subvermispora (strain B)</name>
    <name type="common">White-rot fungus</name>
    <name type="synonym">Gelatoporia subvermispora</name>
    <dbReference type="NCBI Taxonomy" id="914234"/>
    <lineage>
        <taxon>Eukaryota</taxon>
        <taxon>Fungi</taxon>
        <taxon>Dikarya</taxon>
        <taxon>Basidiomycota</taxon>
        <taxon>Agaricomycotina</taxon>
        <taxon>Agaricomycetes</taxon>
        <taxon>Polyporales</taxon>
        <taxon>Gelatoporiaceae</taxon>
        <taxon>Gelatoporia</taxon>
    </lineage>
</organism>
<sequence>MAFTEEQAAAIQATLNERKEHIRESWIRAMEAKIVRENLSKCYKIEGVNHIQKCKHLANRYTEMLRENKVKGYKHIDI</sequence>
<dbReference type="PANTHER" id="PTHR13094:SF1">
    <property type="entry name" value="NADH DEHYDROGENASE [UBIQUINONE] 1 BETA SUBCOMPLEX SUBUNIT 10"/>
    <property type="match status" value="1"/>
</dbReference>
<evidence type="ECO:0000256" key="4">
    <source>
        <dbReference type="ARBA" id="ARBA00022792"/>
    </source>
</evidence>
<proteinExistence type="predicted"/>
<accession>M2R6X5</accession>
<keyword evidence="3" id="KW-0679">Respiratory chain</keyword>
<protein>
    <recommendedName>
        <fullName evidence="10">NADH-ubiquinone oxidoreductase 12 kDa subunit</fullName>
    </recommendedName>
</protein>
<dbReference type="InterPro" id="IPR039993">
    <property type="entry name" value="NDUFB10"/>
</dbReference>
<reference evidence="8 9" key="1">
    <citation type="journal article" date="2012" name="Proc. Natl. Acad. Sci. U.S.A.">
        <title>Comparative genomics of Ceriporiopsis subvermispora and Phanerochaete chrysosporium provide insight into selective ligninolysis.</title>
        <authorList>
            <person name="Fernandez-Fueyo E."/>
            <person name="Ruiz-Duenas F.J."/>
            <person name="Ferreira P."/>
            <person name="Floudas D."/>
            <person name="Hibbett D.S."/>
            <person name="Canessa P."/>
            <person name="Larrondo L.F."/>
            <person name="James T.Y."/>
            <person name="Seelenfreund D."/>
            <person name="Lobos S."/>
            <person name="Polanco R."/>
            <person name="Tello M."/>
            <person name="Honda Y."/>
            <person name="Watanabe T."/>
            <person name="Watanabe T."/>
            <person name="Ryu J.S."/>
            <person name="Kubicek C.P."/>
            <person name="Schmoll M."/>
            <person name="Gaskell J."/>
            <person name="Hammel K.E."/>
            <person name="St John F.J."/>
            <person name="Vanden Wymelenberg A."/>
            <person name="Sabat G."/>
            <person name="Splinter BonDurant S."/>
            <person name="Syed K."/>
            <person name="Yadav J.S."/>
            <person name="Doddapaneni H."/>
            <person name="Subramanian V."/>
            <person name="Lavin J.L."/>
            <person name="Oguiza J.A."/>
            <person name="Perez G."/>
            <person name="Pisabarro A.G."/>
            <person name="Ramirez L."/>
            <person name="Santoyo F."/>
            <person name="Master E."/>
            <person name="Coutinho P.M."/>
            <person name="Henrissat B."/>
            <person name="Lombard V."/>
            <person name="Magnuson J.K."/>
            <person name="Kuees U."/>
            <person name="Hori C."/>
            <person name="Igarashi K."/>
            <person name="Samejima M."/>
            <person name="Held B.W."/>
            <person name="Barry K.W."/>
            <person name="LaButti K.M."/>
            <person name="Lapidus A."/>
            <person name="Lindquist E.A."/>
            <person name="Lucas S.M."/>
            <person name="Riley R."/>
            <person name="Salamov A.A."/>
            <person name="Hoffmeister D."/>
            <person name="Schwenk D."/>
            <person name="Hadar Y."/>
            <person name="Yarden O."/>
            <person name="de Vries R.P."/>
            <person name="Wiebenga A."/>
            <person name="Stenlid J."/>
            <person name="Eastwood D."/>
            <person name="Grigoriev I.V."/>
            <person name="Berka R.M."/>
            <person name="Blanchette R.A."/>
            <person name="Kersten P."/>
            <person name="Martinez A.T."/>
            <person name="Vicuna R."/>
            <person name="Cullen D."/>
        </authorList>
    </citation>
    <scope>NUCLEOTIDE SEQUENCE [LARGE SCALE GENOMIC DNA]</scope>
    <source>
        <strain evidence="8 9">B</strain>
    </source>
</reference>